<dbReference type="Proteomes" id="UP000807025">
    <property type="component" value="Unassembled WGS sequence"/>
</dbReference>
<evidence type="ECO:0000256" key="1">
    <source>
        <dbReference type="SAM" id="MobiDB-lite"/>
    </source>
</evidence>
<sequence>MQPAHLYKLNHSNQFCIDLVVPRSEHDHIVHVSVSPNGDGATVVVHHMPDMPPTDYQLPSHQQPAQPLGEREPLVIPKTPRCAQNTGHPAPQHEQHIAKNTSPFKKKGKQKIYVPDASQYDHTGECDSVDKSDDGSNWPTPCKGKGKKSASSEPVVASTSANTPVSFGEQVVGEYVLWHRRPSNDNRCYAYAYTISPLLHQCYLPKQAVKGDTKEWYSVTVGYELGVFCDSWAYIEAIKGSGYATKHRNLADALATFDKKEVAGETHCLNI</sequence>
<keyword evidence="3" id="KW-1185">Reference proteome</keyword>
<accession>A0A9P5ZN82</accession>
<protein>
    <submittedName>
        <fullName evidence="2">Uncharacterized protein</fullName>
    </submittedName>
</protein>
<feature type="compositionally biased region" description="Basic and acidic residues" evidence="1">
    <location>
        <begin position="122"/>
        <end position="134"/>
    </location>
</feature>
<feature type="region of interest" description="Disordered" evidence="1">
    <location>
        <begin position="80"/>
        <end position="161"/>
    </location>
</feature>
<reference evidence="2" key="1">
    <citation type="submission" date="2020-11" db="EMBL/GenBank/DDBJ databases">
        <authorList>
            <consortium name="DOE Joint Genome Institute"/>
            <person name="Ahrendt S."/>
            <person name="Riley R."/>
            <person name="Andreopoulos W."/>
            <person name="Labutti K."/>
            <person name="Pangilinan J."/>
            <person name="Ruiz-Duenas F.J."/>
            <person name="Barrasa J.M."/>
            <person name="Sanchez-Garcia M."/>
            <person name="Camarero S."/>
            <person name="Miyauchi S."/>
            <person name="Serrano A."/>
            <person name="Linde D."/>
            <person name="Babiker R."/>
            <person name="Drula E."/>
            <person name="Ayuso-Fernandez I."/>
            <person name="Pacheco R."/>
            <person name="Padilla G."/>
            <person name="Ferreira P."/>
            <person name="Barriuso J."/>
            <person name="Kellner H."/>
            <person name="Castanera R."/>
            <person name="Alfaro M."/>
            <person name="Ramirez L."/>
            <person name="Pisabarro A.G."/>
            <person name="Kuo A."/>
            <person name="Tritt A."/>
            <person name="Lipzen A."/>
            <person name="He G."/>
            <person name="Yan M."/>
            <person name="Ng V."/>
            <person name="Cullen D."/>
            <person name="Martin F."/>
            <person name="Rosso M.-N."/>
            <person name="Henrissat B."/>
            <person name="Hibbett D."/>
            <person name="Martinez A.T."/>
            <person name="Grigoriev I.V."/>
        </authorList>
    </citation>
    <scope>NUCLEOTIDE SEQUENCE</scope>
    <source>
        <strain evidence="2">ATCC 90797</strain>
    </source>
</reference>
<evidence type="ECO:0000313" key="3">
    <source>
        <dbReference type="Proteomes" id="UP000807025"/>
    </source>
</evidence>
<gene>
    <name evidence="2" type="ORF">BDN71DRAFT_1510408</name>
</gene>
<evidence type="ECO:0000313" key="2">
    <source>
        <dbReference type="EMBL" id="KAF9491412.1"/>
    </source>
</evidence>
<organism evidence="2 3">
    <name type="scientific">Pleurotus eryngii</name>
    <name type="common">Boletus of the steppes</name>
    <dbReference type="NCBI Taxonomy" id="5323"/>
    <lineage>
        <taxon>Eukaryota</taxon>
        <taxon>Fungi</taxon>
        <taxon>Dikarya</taxon>
        <taxon>Basidiomycota</taxon>
        <taxon>Agaricomycotina</taxon>
        <taxon>Agaricomycetes</taxon>
        <taxon>Agaricomycetidae</taxon>
        <taxon>Agaricales</taxon>
        <taxon>Pleurotineae</taxon>
        <taxon>Pleurotaceae</taxon>
        <taxon>Pleurotus</taxon>
    </lineage>
</organism>
<name>A0A9P5ZN82_PLEER</name>
<dbReference type="EMBL" id="MU154620">
    <property type="protein sequence ID" value="KAF9491412.1"/>
    <property type="molecule type" value="Genomic_DNA"/>
</dbReference>
<feature type="compositionally biased region" description="Polar residues" evidence="1">
    <location>
        <begin position="149"/>
        <end position="161"/>
    </location>
</feature>
<comment type="caution">
    <text evidence="2">The sequence shown here is derived from an EMBL/GenBank/DDBJ whole genome shotgun (WGS) entry which is preliminary data.</text>
</comment>
<proteinExistence type="predicted"/>
<dbReference type="AlphaFoldDB" id="A0A9P5ZN82"/>